<evidence type="ECO:0000313" key="5">
    <source>
        <dbReference type="Proteomes" id="UP000326198"/>
    </source>
</evidence>
<dbReference type="PANTHER" id="PTHR24198:SF165">
    <property type="entry name" value="ANKYRIN REPEAT-CONTAINING PROTEIN-RELATED"/>
    <property type="match status" value="1"/>
</dbReference>
<dbReference type="Pfam" id="PF12796">
    <property type="entry name" value="Ank_2"/>
    <property type="match status" value="1"/>
</dbReference>
<organism evidence="4 5">
    <name type="scientific">Aspergillus bertholletiae</name>
    <dbReference type="NCBI Taxonomy" id="1226010"/>
    <lineage>
        <taxon>Eukaryota</taxon>
        <taxon>Fungi</taxon>
        <taxon>Dikarya</taxon>
        <taxon>Ascomycota</taxon>
        <taxon>Pezizomycotina</taxon>
        <taxon>Eurotiomycetes</taxon>
        <taxon>Eurotiomycetidae</taxon>
        <taxon>Eurotiales</taxon>
        <taxon>Aspergillaceae</taxon>
        <taxon>Aspergillus</taxon>
        <taxon>Aspergillus subgen. Circumdati</taxon>
    </lineage>
</organism>
<dbReference type="AlphaFoldDB" id="A0A5N7AND2"/>
<sequence>MAACAARPISLQEARELISIDVGDSRLDRGKIINANPSEYCANLVAFDSAQRELRFTHPPVRQFLMDPSRISPHLQHYAINLEQVNAWCGEICLTFMQGLSLDSYFTTDGIEEFSRIPGAVLQQFPSLYGADKIQRHWRHPLKPTPQDFDKSLMATITSHSTVLLKCGWASAPYISNNWLFHNKTITESSPLYADFRHFCLQPHRLWQMWYDHAETPAKLFQLMIKCGISISHLPLLLLSSMQVSAPMRRHIFETPPGPNDMTPLYYVIILGDLEVVKELLKYCMPLSLDQDRNTAIIRAAENNHNHVVDYLYRETHASVTEANTNEDNVLFHRSIQQQCRVGALTAACERTSNPTDCIVQILQECLEWCVANGHNHPLTLQPHQIQSKKEAFYLILILDSSEFFRSMSSRWVMSQEEIEDLLERLIELPDPQAGPALQSEFTKCRIHCLVPFDNAIVPHKGAAVHDENLITILLELSKLIPDVTITNLMRSRYPNLDTRDSLDRGILHSLAHRPTAHVLHNLSRANSLKQYIGQVDRSGWTPLKFAAGRSYEETAIFLLLEGADCQKVLAQDPLHINS</sequence>
<evidence type="ECO:0000313" key="4">
    <source>
        <dbReference type="EMBL" id="KAE8371345.1"/>
    </source>
</evidence>
<gene>
    <name evidence="4" type="ORF">BDV26DRAFT_298866</name>
</gene>
<dbReference type="Gene3D" id="1.25.40.20">
    <property type="entry name" value="Ankyrin repeat-containing domain"/>
    <property type="match status" value="2"/>
</dbReference>
<name>A0A5N7AND2_9EURO</name>
<keyword evidence="5" id="KW-1185">Reference proteome</keyword>
<evidence type="ECO:0000259" key="3">
    <source>
        <dbReference type="Pfam" id="PF22939"/>
    </source>
</evidence>
<dbReference type="EMBL" id="ML736435">
    <property type="protein sequence ID" value="KAE8371345.1"/>
    <property type="molecule type" value="Genomic_DNA"/>
</dbReference>
<dbReference type="OrthoDB" id="366390at2759"/>
<dbReference type="Pfam" id="PF22939">
    <property type="entry name" value="WHD_GPIID"/>
    <property type="match status" value="1"/>
</dbReference>
<dbReference type="InterPro" id="IPR036770">
    <property type="entry name" value="Ankyrin_rpt-contain_sf"/>
</dbReference>
<proteinExistence type="predicted"/>
<dbReference type="Proteomes" id="UP000326198">
    <property type="component" value="Unassembled WGS sequence"/>
</dbReference>
<dbReference type="InterPro" id="IPR054471">
    <property type="entry name" value="GPIID_WHD"/>
</dbReference>
<evidence type="ECO:0000256" key="1">
    <source>
        <dbReference type="ARBA" id="ARBA00022737"/>
    </source>
</evidence>
<accession>A0A5N7AND2</accession>
<keyword evidence="1" id="KW-0677">Repeat</keyword>
<dbReference type="SMART" id="SM00248">
    <property type="entry name" value="ANK"/>
    <property type="match status" value="3"/>
</dbReference>
<dbReference type="SUPFAM" id="SSF48403">
    <property type="entry name" value="Ankyrin repeat"/>
    <property type="match status" value="1"/>
</dbReference>
<evidence type="ECO:0000256" key="2">
    <source>
        <dbReference type="ARBA" id="ARBA00023043"/>
    </source>
</evidence>
<dbReference type="PANTHER" id="PTHR24198">
    <property type="entry name" value="ANKYRIN REPEAT AND PROTEIN KINASE DOMAIN-CONTAINING PROTEIN"/>
    <property type="match status" value="1"/>
</dbReference>
<reference evidence="4 5" key="1">
    <citation type="submission" date="2019-04" db="EMBL/GenBank/DDBJ databases">
        <title>Friends and foes A comparative genomics studyof 23 Aspergillus species from section Flavi.</title>
        <authorList>
            <consortium name="DOE Joint Genome Institute"/>
            <person name="Kjaerbolling I."/>
            <person name="Vesth T."/>
            <person name="Frisvad J.C."/>
            <person name="Nybo J.L."/>
            <person name="Theobald S."/>
            <person name="Kildgaard S."/>
            <person name="Isbrandt T."/>
            <person name="Kuo A."/>
            <person name="Sato A."/>
            <person name="Lyhne E.K."/>
            <person name="Kogle M.E."/>
            <person name="Wiebenga A."/>
            <person name="Kun R.S."/>
            <person name="Lubbers R.J."/>
            <person name="Makela M.R."/>
            <person name="Barry K."/>
            <person name="Chovatia M."/>
            <person name="Clum A."/>
            <person name="Daum C."/>
            <person name="Haridas S."/>
            <person name="He G."/>
            <person name="LaButti K."/>
            <person name="Lipzen A."/>
            <person name="Mondo S."/>
            <person name="Riley R."/>
            <person name="Salamov A."/>
            <person name="Simmons B.A."/>
            <person name="Magnuson J.K."/>
            <person name="Henrissat B."/>
            <person name="Mortensen U.H."/>
            <person name="Larsen T.O."/>
            <person name="Devries R.P."/>
            <person name="Grigoriev I.V."/>
            <person name="Machida M."/>
            <person name="Baker S.E."/>
            <person name="Andersen M.R."/>
        </authorList>
    </citation>
    <scope>NUCLEOTIDE SEQUENCE [LARGE SCALE GENOMIC DNA]</scope>
    <source>
        <strain evidence="4 5">IBT 29228</strain>
    </source>
</reference>
<protein>
    <recommendedName>
        <fullName evidence="3">GPI inositol-deacylase winged helix domain-containing protein</fullName>
    </recommendedName>
</protein>
<keyword evidence="2" id="KW-0040">ANK repeat</keyword>
<feature type="domain" description="GPI inositol-deacylase winged helix" evidence="3">
    <location>
        <begin position="2"/>
        <end position="70"/>
    </location>
</feature>
<dbReference type="InterPro" id="IPR002110">
    <property type="entry name" value="Ankyrin_rpt"/>
</dbReference>